<dbReference type="SUPFAM" id="SSF56024">
    <property type="entry name" value="Phospholipase D/nuclease"/>
    <property type="match status" value="4"/>
</dbReference>
<evidence type="ECO:0000256" key="11">
    <source>
        <dbReference type="PIRSR" id="PIRSR610347-3"/>
    </source>
</evidence>
<protein>
    <recommendedName>
        <fullName evidence="13">PBZ-type domain-containing protein</fullName>
    </recommendedName>
</protein>
<evidence type="ECO:0000313" key="14">
    <source>
        <dbReference type="EnsemblMetazoa" id="AQUA003763-PA"/>
    </source>
</evidence>
<dbReference type="VEuPathDB" id="VectorBase:AQUA003763"/>
<evidence type="ECO:0000256" key="8">
    <source>
        <dbReference type="ARBA" id="ARBA00023242"/>
    </source>
</evidence>
<dbReference type="PANTHER" id="PTHR12415">
    <property type="entry name" value="TYROSYL-DNA PHOSPHODIESTERASE 1"/>
    <property type="match status" value="1"/>
</dbReference>
<dbReference type="GO" id="GO:0003690">
    <property type="term" value="F:double-stranded DNA binding"/>
    <property type="evidence" value="ECO:0007669"/>
    <property type="project" value="TreeGrafter"/>
</dbReference>
<accession>A0A182X1U4</accession>
<dbReference type="Proteomes" id="UP000076407">
    <property type="component" value="Unassembled WGS sequence"/>
</dbReference>
<name>A0A182X1U4_ANOQN</name>
<dbReference type="AlphaFoldDB" id="A0A182X1U4"/>
<dbReference type="PANTHER" id="PTHR12415:SF0">
    <property type="entry name" value="TYROSYL-DNA PHOSPHODIESTERASE 1"/>
    <property type="match status" value="1"/>
</dbReference>
<dbReference type="InterPro" id="IPR019406">
    <property type="entry name" value="APLF_PBZ"/>
</dbReference>
<evidence type="ECO:0000256" key="1">
    <source>
        <dbReference type="ARBA" id="ARBA00004123"/>
    </source>
</evidence>
<evidence type="ECO:0000256" key="9">
    <source>
        <dbReference type="PIRSR" id="PIRSR610347-1"/>
    </source>
</evidence>
<dbReference type="GO" id="GO:0003697">
    <property type="term" value="F:single-stranded DNA binding"/>
    <property type="evidence" value="ECO:0007669"/>
    <property type="project" value="TreeGrafter"/>
</dbReference>
<organism evidence="14 15">
    <name type="scientific">Anopheles quadriannulatus</name>
    <name type="common">Mosquito</name>
    <dbReference type="NCBI Taxonomy" id="34691"/>
    <lineage>
        <taxon>Eukaryota</taxon>
        <taxon>Metazoa</taxon>
        <taxon>Ecdysozoa</taxon>
        <taxon>Arthropoda</taxon>
        <taxon>Hexapoda</taxon>
        <taxon>Insecta</taxon>
        <taxon>Pterygota</taxon>
        <taxon>Neoptera</taxon>
        <taxon>Endopterygota</taxon>
        <taxon>Diptera</taxon>
        <taxon>Nematocera</taxon>
        <taxon>Culicoidea</taxon>
        <taxon>Culicidae</taxon>
        <taxon>Anophelinae</taxon>
        <taxon>Anopheles</taxon>
    </lineage>
</organism>
<feature type="domain" description="PBZ-type" evidence="13">
    <location>
        <begin position="8"/>
        <end position="31"/>
    </location>
</feature>
<evidence type="ECO:0000256" key="7">
    <source>
        <dbReference type="ARBA" id="ARBA00023204"/>
    </source>
</evidence>
<evidence type="ECO:0000256" key="6">
    <source>
        <dbReference type="ARBA" id="ARBA00022839"/>
    </source>
</evidence>
<keyword evidence="8" id="KW-0539">Nucleus</keyword>
<feature type="active site" description="Nucleophile" evidence="9">
    <location>
        <position position="299"/>
    </location>
</feature>
<dbReference type="FunFam" id="3.30.870.10:FF:000051">
    <property type="entry name" value="Probable tyrosyl-DNA phosphodiesterase"/>
    <property type="match status" value="1"/>
</dbReference>
<evidence type="ECO:0000256" key="2">
    <source>
        <dbReference type="ARBA" id="ARBA00010205"/>
    </source>
</evidence>
<evidence type="ECO:0000256" key="5">
    <source>
        <dbReference type="ARBA" id="ARBA00022801"/>
    </source>
</evidence>
<feature type="compositionally biased region" description="Polar residues" evidence="12">
    <location>
        <begin position="153"/>
        <end position="169"/>
    </location>
</feature>
<evidence type="ECO:0000259" key="13">
    <source>
        <dbReference type="Pfam" id="PF10283"/>
    </source>
</evidence>
<evidence type="ECO:0000256" key="3">
    <source>
        <dbReference type="ARBA" id="ARBA00022722"/>
    </source>
</evidence>
<feature type="region of interest" description="Disordered" evidence="12">
    <location>
        <begin position="72"/>
        <end position="119"/>
    </location>
</feature>
<keyword evidence="6" id="KW-0269">Exonuclease</keyword>
<keyword evidence="5" id="KW-0378">Hydrolase</keyword>
<keyword evidence="15" id="KW-1185">Reference proteome</keyword>
<evidence type="ECO:0000256" key="10">
    <source>
        <dbReference type="PIRSR" id="PIRSR610347-2"/>
    </source>
</evidence>
<evidence type="ECO:0000313" key="15">
    <source>
        <dbReference type="Proteomes" id="UP000076407"/>
    </source>
</evidence>
<dbReference type="GO" id="GO:0004527">
    <property type="term" value="F:exonuclease activity"/>
    <property type="evidence" value="ECO:0007669"/>
    <property type="project" value="UniProtKB-KW"/>
</dbReference>
<dbReference type="CDD" id="cd09193">
    <property type="entry name" value="PLDc_mTdp1_1"/>
    <property type="match status" value="2"/>
</dbReference>
<feature type="binding site" evidence="10">
    <location>
        <position position="530"/>
    </location>
    <ligand>
        <name>substrate</name>
    </ligand>
</feature>
<dbReference type="GO" id="GO:0005634">
    <property type="term" value="C:nucleus"/>
    <property type="evidence" value="ECO:0007669"/>
    <property type="project" value="UniProtKB-SubCell"/>
</dbReference>
<keyword evidence="3" id="KW-0540">Nuclease</keyword>
<evidence type="ECO:0000256" key="4">
    <source>
        <dbReference type="ARBA" id="ARBA00022763"/>
    </source>
</evidence>
<dbReference type="Gene3D" id="3.30.870.10">
    <property type="entry name" value="Endonuclease Chain A"/>
    <property type="match status" value="4"/>
</dbReference>
<dbReference type="Pfam" id="PF06087">
    <property type="entry name" value="Tyr-DNA_phospho"/>
    <property type="match status" value="2"/>
</dbReference>
<feature type="region of interest" description="Disordered" evidence="12">
    <location>
        <begin position="132"/>
        <end position="170"/>
    </location>
</feature>
<dbReference type="FunFam" id="3.30.870.10:FF:000039">
    <property type="entry name" value="Probable tyrosyl-DNA phosphodiesterase"/>
    <property type="match status" value="1"/>
</dbReference>
<dbReference type="InterPro" id="IPR010347">
    <property type="entry name" value="Tdp1"/>
</dbReference>
<feature type="binding site" evidence="10">
    <location>
        <position position="301"/>
    </location>
    <ligand>
        <name>substrate</name>
    </ligand>
</feature>
<comment type="subcellular location">
    <subcellularLocation>
        <location evidence="1">Nucleus</location>
    </subcellularLocation>
</comment>
<reference evidence="14" key="1">
    <citation type="submission" date="2020-05" db="UniProtKB">
        <authorList>
            <consortium name="EnsemblMetazoa"/>
        </authorList>
    </citation>
    <scope>IDENTIFICATION</scope>
    <source>
        <strain evidence="14">SANGQUA</strain>
    </source>
</reference>
<sequence>MNSNAPTKECQYGGDCYRVNPVHFREYAHPHIEKLLVKAASLSMVEIPDDVKVNKSVFTEQLKIVSSLFPHLSCDSTNPEKKPKQEPTTSKPPPVLASAGAVPSGSVPKANPKPSSADNKNSIEALFAERRAKMQATQQSKPAPESVVPAKQETYTPSRPTTSNNTGISLQKALPRDINSYFPVVAPRGQMAQKLAAAAPYNFFLTTITASKPTHAEPLSVTFQELLDSSLGELECSVQMNFMVDIGWLLAHYFFAGYENVPLLILYGDETPELRMVSQKKPNVTAVKVEIKTPFGVHHTKMGLYGYRDGSMRVVVSTANLYEDDWHNRTQGLWISPRLPAVPEGSDTTYGESRTDFRSSLLTYLDAYKLPQLQPWMARIRKTDFSDVKVFLVASVPGGHTNTAKGPLWGHPRLGYLLSQHAAPIDDSCPLVAQSSSIGSLGPSPESWVLGEIMASFRKDSAPVGIRRLPGFRMIYPSFSNVRQSHDGMMGGGCLPYVRSTHVKQEWLKDYLQQWCSRARHRNKAMPHIKTYCRWSHRGLYWFLLTSANLSKAAWGVYNKTGRFEKPLRINSYEAGVLFLPKLLLDENFFPMEANKKHPQFPMPYDAPQTQDTTTPDVLPTCPTEDESVNSEIVENPPPLFVAPRGRMADKLAASAPYNFFLSTVTDSQPTHTDPLSVTFQELLDPSLGELECSLQLTYMIDINWLLEQYSDAGYEQHPLLILYGDESELETISDKQPNVTAIKIKTKTGFGLHHTKMGLYGYCDGSMRVVVSTANLYENDWYNRTQGLWISPRLPAVSEGSDPTYGESSTDFRSSLLEYLGAYKLAKLESWMARIAETDFSAIKVFLVCSHPCGDYYIPDGPLWGHPRLGALLSQYATPIDATFPLVAQSSAIGEFGKSPQLWIQRQIMPSFGKDNEQQTIRRLPGFRLIYPSLANVLQSHDDICGGSCLPYSEEVHKQQKWLENYMYQWISRTRHRNKAMPHIKTYCRWTPEGLQWFLLTSANFSKSAWGITRYDKLLYINNYEAGVLFLPKILLDEDFLPMEPNGKHPQFPMPYDVPIMPYAPKDTPFFINYLRSEESESE</sequence>
<proteinExistence type="inferred from homology"/>
<dbReference type="GO" id="GO:0017005">
    <property type="term" value="F:3'-tyrosyl-DNA phosphodiesterase activity"/>
    <property type="evidence" value="ECO:0007669"/>
    <property type="project" value="TreeGrafter"/>
</dbReference>
<dbReference type="STRING" id="34691.A0A182X1U4"/>
<dbReference type="Pfam" id="PF10283">
    <property type="entry name" value="zf-CCHH"/>
    <property type="match status" value="1"/>
</dbReference>
<comment type="similarity">
    <text evidence="2">Belongs to the tyrosyl-DNA phosphodiesterase family.</text>
</comment>
<evidence type="ECO:0000256" key="12">
    <source>
        <dbReference type="SAM" id="MobiDB-lite"/>
    </source>
</evidence>
<keyword evidence="4" id="KW-0227">DNA damage</keyword>
<keyword evidence="7" id="KW-0234">DNA repair</keyword>
<dbReference type="GO" id="GO:0006281">
    <property type="term" value="P:DNA repair"/>
    <property type="evidence" value="ECO:0007669"/>
    <property type="project" value="UniProtKB-KW"/>
</dbReference>
<feature type="active site" description="Proton donor/acceptor" evidence="9">
    <location>
        <position position="528"/>
    </location>
</feature>
<feature type="site" description="Interaction with DNA" evidence="11">
    <location>
        <position position="551"/>
    </location>
</feature>
<dbReference type="EnsemblMetazoa" id="AQUA003763-RA">
    <property type="protein sequence ID" value="AQUA003763-PA"/>
    <property type="gene ID" value="AQUA003763"/>
</dbReference>